<sequence length="267" mass="28187">MAQAAQRLKLAIAAMLLALGIAAGLWAWQHVSQPVDRKPLGVMSSLPIYWPEGADLTMVIEGGGQVPWVRSTLEERYELSPLDTLAAAPDGEGGQIDPLAGLDRLLIAQPRGLSPADNAALDQWVRGGGRLLFLLDPMLTGRYAVPLGDPSHPVAMGLIPPVVVRWGLGMQFNEAQPLEVRSESYGSGSIPVLLAGEMLLADPDPEASDEELAARGDCRILGSGIAAQCDVGKGRVTLVADAALLEFSDPPGEAPDQLLALTEFAFN</sequence>
<dbReference type="InterPro" id="IPR019196">
    <property type="entry name" value="ABC_transp_unknown"/>
</dbReference>
<accession>A0ABU7GER8</accession>
<proteinExistence type="predicted"/>
<reference evidence="2 3" key="1">
    <citation type="submission" date="2024-01" db="EMBL/GenBank/DDBJ databases">
        <title>The genome sequence of Erythrobacteraceae sp. strain 1XM1-14.</title>
        <authorList>
            <person name="Liu Y."/>
        </authorList>
    </citation>
    <scope>NUCLEOTIDE SEQUENCE [LARGE SCALE GENOMIC DNA]</scope>
    <source>
        <strain evidence="2 3">1XM1-14</strain>
    </source>
</reference>
<dbReference type="Pfam" id="PF09822">
    <property type="entry name" value="ABC_transp_aux"/>
    <property type="match status" value="1"/>
</dbReference>
<evidence type="ECO:0000313" key="3">
    <source>
        <dbReference type="Proteomes" id="UP001343492"/>
    </source>
</evidence>
<dbReference type="EMBL" id="JAZDQV010000005">
    <property type="protein sequence ID" value="MEE1877343.1"/>
    <property type="molecule type" value="Genomic_DNA"/>
</dbReference>
<evidence type="ECO:0000313" key="2">
    <source>
        <dbReference type="EMBL" id="MEE1877343.1"/>
    </source>
</evidence>
<comment type="caution">
    <text evidence="2">The sequence shown here is derived from an EMBL/GenBank/DDBJ whole genome shotgun (WGS) entry which is preliminary data.</text>
</comment>
<gene>
    <name evidence="2" type="ORF">VRS74_06550</name>
</gene>
<protein>
    <recommendedName>
        <fullName evidence="1">ABC-type uncharacterized transport system domain-containing protein</fullName>
    </recommendedName>
</protein>
<dbReference type="InterPro" id="IPR029062">
    <property type="entry name" value="Class_I_gatase-like"/>
</dbReference>
<evidence type="ECO:0000259" key="1">
    <source>
        <dbReference type="Pfam" id="PF09822"/>
    </source>
</evidence>
<keyword evidence="3" id="KW-1185">Reference proteome</keyword>
<name>A0ABU7GER8_9SPHN</name>
<dbReference type="Proteomes" id="UP001343492">
    <property type="component" value="Unassembled WGS sequence"/>
</dbReference>
<organism evidence="2 3">
    <name type="scientific">Altererythrobacter litoralis</name>
    <dbReference type="NCBI Taxonomy" id="3113904"/>
    <lineage>
        <taxon>Bacteria</taxon>
        <taxon>Pseudomonadati</taxon>
        <taxon>Pseudomonadota</taxon>
        <taxon>Alphaproteobacteria</taxon>
        <taxon>Sphingomonadales</taxon>
        <taxon>Erythrobacteraceae</taxon>
        <taxon>Altererythrobacter</taxon>
    </lineage>
</organism>
<feature type="domain" description="ABC-type uncharacterised transport system" evidence="1">
    <location>
        <begin position="69"/>
        <end position="138"/>
    </location>
</feature>
<dbReference type="RefSeq" id="WP_354144449.1">
    <property type="nucleotide sequence ID" value="NZ_JAZDQV010000005.1"/>
</dbReference>
<dbReference type="SUPFAM" id="SSF52317">
    <property type="entry name" value="Class I glutamine amidotransferase-like"/>
    <property type="match status" value="1"/>
</dbReference>